<evidence type="ECO:0000256" key="4">
    <source>
        <dbReference type="ARBA" id="ARBA00023136"/>
    </source>
</evidence>
<dbReference type="CDD" id="cd17354">
    <property type="entry name" value="MFS_Mch1p_like"/>
    <property type="match status" value="1"/>
</dbReference>
<evidence type="ECO:0000256" key="3">
    <source>
        <dbReference type="ARBA" id="ARBA00022989"/>
    </source>
</evidence>
<dbReference type="AlphaFoldDB" id="A0AAW2S071"/>
<comment type="similarity">
    <text evidence="5">Belongs to the major facilitator superfamily. Phosphate:H(+) symporter (TC 2.A.1.9) family.</text>
</comment>
<proteinExistence type="inferred from homology"/>
<feature type="transmembrane region" description="Helical" evidence="6">
    <location>
        <begin position="83"/>
        <end position="102"/>
    </location>
</feature>
<accession>A0AAW2S071</accession>
<comment type="subcellular location">
    <subcellularLocation>
        <location evidence="1">Membrane</location>
        <topology evidence="1">Multi-pass membrane protein</topology>
    </subcellularLocation>
</comment>
<dbReference type="InterPro" id="IPR036259">
    <property type="entry name" value="MFS_trans_sf"/>
</dbReference>
<feature type="transmembrane region" description="Helical" evidence="6">
    <location>
        <begin position="244"/>
        <end position="264"/>
    </location>
</feature>
<keyword evidence="3 6" id="KW-1133">Transmembrane helix</keyword>
<gene>
    <name evidence="9" type="ORF">Sradi_2893600</name>
</gene>
<feature type="transmembrane region" description="Helical" evidence="6">
    <location>
        <begin position="213"/>
        <end position="232"/>
    </location>
</feature>
<feature type="domain" description="Nodulin-like" evidence="7">
    <location>
        <begin position="16"/>
        <end position="262"/>
    </location>
</feature>
<evidence type="ECO:0000256" key="5">
    <source>
        <dbReference type="ARBA" id="ARBA00044504"/>
    </source>
</evidence>
<evidence type="ECO:0000256" key="6">
    <source>
        <dbReference type="SAM" id="Phobius"/>
    </source>
</evidence>
<keyword evidence="2 6" id="KW-0812">Transmembrane</keyword>
<feature type="transmembrane region" description="Helical" evidence="6">
    <location>
        <begin position="17"/>
        <end position="39"/>
    </location>
</feature>
<keyword evidence="4 6" id="KW-0472">Membrane</keyword>
<reference evidence="9" key="2">
    <citation type="journal article" date="2024" name="Plant">
        <title>Genomic evolution and insights into agronomic trait innovations of Sesamum species.</title>
        <authorList>
            <person name="Miao H."/>
            <person name="Wang L."/>
            <person name="Qu L."/>
            <person name="Liu H."/>
            <person name="Sun Y."/>
            <person name="Le M."/>
            <person name="Wang Q."/>
            <person name="Wei S."/>
            <person name="Zheng Y."/>
            <person name="Lin W."/>
            <person name="Duan Y."/>
            <person name="Cao H."/>
            <person name="Xiong S."/>
            <person name="Wang X."/>
            <person name="Wei L."/>
            <person name="Li C."/>
            <person name="Ma Q."/>
            <person name="Ju M."/>
            <person name="Zhao R."/>
            <person name="Li G."/>
            <person name="Mu C."/>
            <person name="Tian Q."/>
            <person name="Mei H."/>
            <person name="Zhang T."/>
            <person name="Gao T."/>
            <person name="Zhang H."/>
        </authorList>
    </citation>
    <scope>NUCLEOTIDE SEQUENCE</scope>
    <source>
        <strain evidence="9">G02</strain>
    </source>
</reference>
<feature type="transmembrane region" description="Helical" evidence="6">
    <location>
        <begin position="114"/>
        <end position="133"/>
    </location>
</feature>
<evidence type="ECO:0000256" key="2">
    <source>
        <dbReference type="ARBA" id="ARBA00022692"/>
    </source>
</evidence>
<dbReference type="SUPFAM" id="SSF103473">
    <property type="entry name" value="MFS general substrate transporter"/>
    <property type="match status" value="2"/>
</dbReference>
<dbReference type="GO" id="GO:0016020">
    <property type="term" value="C:membrane"/>
    <property type="evidence" value="ECO:0007669"/>
    <property type="project" value="UniProtKB-SubCell"/>
</dbReference>
<reference evidence="9" key="1">
    <citation type="submission" date="2020-06" db="EMBL/GenBank/DDBJ databases">
        <authorList>
            <person name="Li T."/>
            <person name="Hu X."/>
            <person name="Zhang T."/>
            <person name="Song X."/>
            <person name="Zhang H."/>
            <person name="Dai N."/>
            <person name="Sheng W."/>
            <person name="Hou X."/>
            <person name="Wei L."/>
        </authorList>
    </citation>
    <scope>NUCLEOTIDE SEQUENCE</scope>
    <source>
        <strain evidence="9">G02</strain>
        <tissue evidence="9">Leaf</tissue>
    </source>
</reference>
<dbReference type="Pfam" id="PF23262">
    <property type="entry name" value="NFD4_C"/>
    <property type="match status" value="1"/>
</dbReference>
<feature type="transmembrane region" description="Helical" evidence="6">
    <location>
        <begin position="496"/>
        <end position="524"/>
    </location>
</feature>
<sequence>MDLDYNPSRKSLIKNRWVATAASIWIQCTSGSLYTFTIYSSILKSTQGYDQSTLDTISVFKDLGANAGLLSGLLYSAAPGRPWLVLLAGALQCFAGYFLMWLTVNGALPRPPPAVMCFYMLLAAHAMTFFNTANVVTGVHNFPNYSGTIVGIMKGFLGLSGAILIQVYQTIFKNKPSSYLLLLALLPTITSLLLMGFVRIFKTNEEDEKRHLNGFSFLAIVLAAYLTATIIIQHILKLKLYVRVITFVLLMLLLTSPIFVAIQAQRDKSYRLLKSLLEHNQVSDERDLPAEEGTSMGQDHGEYHEALNGMNEDALELREDLNLLQAMGTISFWLLFFTTMCAMGSGLATVNNMSQIGESLGYTTLEINTLVSLWSIWNFLGRFGAGYISDYFLHVKSYPRPLFIVITLAAMSIGHAMIAYGFPGALYAGSILVGVCYGSQWSLMPTIASEIFGKAHLGTIFNTITIAGPLGSYVLSVRVVGYIYDKEASEHGGTCIGTRCFMLAFIIMASVTVSGFLVALGLLLKTRNFYKHVVLRRLLHSLRHSKKGSSGLDVDDAVQYGIG</sequence>
<feature type="transmembrane region" description="Helical" evidence="6">
    <location>
        <begin position="402"/>
        <end position="420"/>
    </location>
</feature>
<feature type="transmembrane region" description="Helical" evidence="6">
    <location>
        <begin position="460"/>
        <end position="484"/>
    </location>
</feature>
<dbReference type="InterPro" id="IPR056555">
    <property type="entry name" value="NFD4_C"/>
</dbReference>
<dbReference type="InterPro" id="IPR010658">
    <property type="entry name" value="Nodulin-like"/>
</dbReference>
<protein>
    <submittedName>
        <fullName evidence="9">Uncharacterized protein</fullName>
    </submittedName>
</protein>
<evidence type="ECO:0000259" key="8">
    <source>
        <dbReference type="Pfam" id="PF23262"/>
    </source>
</evidence>
<evidence type="ECO:0000256" key="1">
    <source>
        <dbReference type="ARBA" id="ARBA00004141"/>
    </source>
</evidence>
<dbReference type="EMBL" id="JACGWJ010000012">
    <property type="protein sequence ID" value="KAL0384993.1"/>
    <property type="molecule type" value="Genomic_DNA"/>
</dbReference>
<feature type="transmembrane region" description="Helical" evidence="6">
    <location>
        <begin position="145"/>
        <end position="167"/>
    </location>
</feature>
<name>A0AAW2S071_SESRA</name>
<dbReference type="Gene3D" id="1.20.1250.20">
    <property type="entry name" value="MFS general substrate transporter like domains"/>
    <property type="match status" value="1"/>
</dbReference>
<evidence type="ECO:0000313" key="9">
    <source>
        <dbReference type="EMBL" id="KAL0384993.1"/>
    </source>
</evidence>
<organism evidence="9">
    <name type="scientific">Sesamum radiatum</name>
    <name type="common">Black benniseed</name>
    <dbReference type="NCBI Taxonomy" id="300843"/>
    <lineage>
        <taxon>Eukaryota</taxon>
        <taxon>Viridiplantae</taxon>
        <taxon>Streptophyta</taxon>
        <taxon>Embryophyta</taxon>
        <taxon>Tracheophyta</taxon>
        <taxon>Spermatophyta</taxon>
        <taxon>Magnoliopsida</taxon>
        <taxon>eudicotyledons</taxon>
        <taxon>Gunneridae</taxon>
        <taxon>Pentapetalae</taxon>
        <taxon>asterids</taxon>
        <taxon>lamiids</taxon>
        <taxon>Lamiales</taxon>
        <taxon>Pedaliaceae</taxon>
        <taxon>Sesamum</taxon>
    </lineage>
</organism>
<feature type="transmembrane region" description="Helical" evidence="6">
    <location>
        <begin position="426"/>
        <end position="448"/>
    </location>
</feature>
<dbReference type="PANTHER" id="PTHR21576:SF165">
    <property type="entry name" value="PROTEIN NUCLEAR FUSION DEFECTIVE 4-LIKE"/>
    <property type="match status" value="1"/>
</dbReference>
<evidence type="ECO:0000259" key="7">
    <source>
        <dbReference type="Pfam" id="PF06813"/>
    </source>
</evidence>
<feature type="domain" description="NFD4 C-terminal" evidence="8">
    <location>
        <begin position="327"/>
        <end position="530"/>
    </location>
</feature>
<comment type="caution">
    <text evidence="9">The sequence shown here is derived from an EMBL/GenBank/DDBJ whole genome shotgun (WGS) entry which is preliminary data.</text>
</comment>
<dbReference type="PANTHER" id="PTHR21576">
    <property type="entry name" value="UNCHARACTERIZED NODULIN-LIKE PROTEIN"/>
    <property type="match status" value="1"/>
</dbReference>
<feature type="transmembrane region" description="Helical" evidence="6">
    <location>
        <begin position="330"/>
        <end position="350"/>
    </location>
</feature>
<feature type="transmembrane region" description="Helical" evidence="6">
    <location>
        <begin position="179"/>
        <end position="201"/>
    </location>
</feature>
<dbReference type="Pfam" id="PF06813">
    <property type="entry name" value="Nodulin-like"/>
    <property type="match status" value="1"/>
</dbReference>